<reference evidence="5" key="1">
    <citation type="submission" date="2015-07" db="EMBL/GenBank/DDBJ databases">
        <title>Genome sequencing of Sunxiuqinia dokdonensis strain SK.</title>
        <authorList>
            <person name="Ahn S."/>
            <person name="Kim B.-C."/>
        </authorList>
    </citation>
    <scope>NUCLEOTIDE SEQUENCE [LARGE SCALE GENOMIC DNA]</scope>
    <source>
        <strain evidence="5">SK</strain>
    </source>
</reference>
<dbReference type="Gene3D" id="1.25.40.10">
    <property type="entry name" value="Tetratricopeptide repeat domain"/>
    <property type="match status" value="1"/>
</dbReference>
<dbReference type="OrthoDB" id="1122525at2"/>
<dbReference type="AlphaFoldDB" id="A0A0L8VAH8"/>
<name>A0A0L8VAH8_9BACT</name>
<dbReference type="STRING" id="1409788.NC99_20340"/>
<dbReference type="Proteomes" id="UP000036958">
    <property type="component" value="Unassembled WGS sequence"/>
</dbReference>
<evidence type="ECO:0000256" key="3">
    <source>
        <dbReference type="PROSITE-ProRule" id="PRU00339"/>
    </source>
</evidence>
<dbReference type="SUPFAM" id="SSF48452">
    <property type="entry name" value="TPR-like"/>
    <property type="match status" value="1"/>
</dbReference>
<organism evidence="4 5">
    <name type="scientific">Sunxiuqinia dokdonensis</name>
    <dbReference type="NCBI Taxonomy" id="1409788"/>
    <lineage>
        <taxon>Bacteria</taxon>
        <taxon>Pseudomonadati</taxon>
        <taxon>Bacteroidota</taxon>
        <taxon>Bacteroidia</taxon>
        <taxon>Marinilabiliales</taxon>
        <taxon>Prolixibacteraceae</taxon>
        <taxon>Sunxiuqinia</taxon>
    </lineage>
</organism>
<accession>A0A0L8VAH8</accession>
<dbReference type="InterPro" id="IPR019734">
    <property type="entry name" value="TPR_rpt"/>
</dbReference>
<feature type="repeat" description="TPR" evidence="3">
    <location>
        <begin position="35"/>
        <end position="68"/>
    </location>
</feature>
<dbReference type="InterPro" id="IPR013105">
    <property type="entry name" value="TPR_2"/>
</dbReference>
<dbReference type="SMART" id="SM00028">
    <property type="entry name" value="TPR"/>
    <property type="match status" value="1"/>
</dbReference>
<evidence type="ECO:0000256" key="1">
    <source>
        <dbReference type="ARBA" id="ARBA00022737"/>
    </source>
</evidence>
<dbReference type="InterPro" id="IPR011990">
    <property type="entry name" value="TPR-like_helical_dom_sf"/>
</dbReference>
<evidence type="ECO:0000313" key="4">
    <source>
        <dbReference type="EMBL" id="KOH45172.1"/>
    </source>
</evidence>
<gene>
    <name evidence="4" type="ORF">NC99_20340</name>
</gene>
<dbReference type="PROSITE" id="PS50005">
    <property type="entry name" value="TPR"/>
    <property type="match status" value="1"/>
</dbReference>
<evidence type="ECO:0000256" key="2">
    <source>
        <dbReference type="ARBA" id="ARBA00022803"/>
    </source>
</evidence>
<dbReference type="EMBL" id="LGIA01000148">
    <property type="protein sequence ID" value="KOH45172.1"/>
    <property type="molecule type" value="Genomic_DNA"/>
</dbReference>
<proteinExistence type="predicted"/>
<keyword evidence="5" id="KW-1185">Reference proteome</keyword>
<comment type="caution">
    <text evidence="4">The sequence shown here is derived from an EMBL/GenBank/DDBJ whole genome shotgun (WGS) entry which is preliminary data.</text>
</comment>
<protein>
    <submittedName>
        <fullName evidence="4">Uncharacterized protein</fullName>
    </submittedName>
</protein>
<keyword evidence="1" id="KW-0677">Repeat</keyword>
<dbReference type="Pfam" id="PF07719">
    <property type="entry name" value="TPR_2"/>
    <property type="match status" value="1"/>
</dbReference>
<evidence type="ECO:0000313" key="5">
    <source>
        <dbReference type="Proteomes" id="UP000036958"/>
    </source>
</evidence>
<dbReference type="RefSeq" id="WP_053182738.1">
    <property type="nucleotide sequence ID" value="NZ_LGIA01000148.1"/>
</dbReference>
<keyword evidence="2 3" id="KW-0802">TPR repeat</keyword>
<sequence length="92" mass="10726">MTEELNDIKKQVQANQLQEAAQQIDHLLQQQPDFAELHFIQGQIFFKQQQWGRAINAYNRVLELEPNHPNAQSQIDMANSILGYFTPDMFNP</sequence>